<keyword evidence="3" id="KW-1185">Reference proteome</keyword>
<keyword evidence="1" id="KW-0472">Membrane</keyword>
<evidence type="ECO:0000313" key="3">
    <source>
        <dbReference type="Proteomes" id="UP001219525"/>
    </source>
</evidence>
<feature type="transmembrane region" description="Helical" evidence="1">
    <location>
        <begin position="358"/>
        <end position="380"/>
    </location>
</feature>
<dbReference type="Proteomes" id="UP001219525">
    <property type="component" value="Unassembled WGS sequence"/>
</dbReference>
<organism evidence="2 3">
    <name type="scientific">Mycena pura</name>
    <dbReference type="NCBI Taxonomy" id="153505"/>
    <lineage>
        <taxon>Eukaryota</taxon>
        <taxon>Fungi</taxon>
        <taxon>Dikarya</taxon>
        <taxon>Basidiomycota</taxon>
        <taxon>Agaricomycotina</taxon>
        <taxon>Agaricomycetes</taxon>
        <taxon>Agaricomycetidae</taxon>
        <taxon>Agaricales</taxon>
        <taxon>Marasmiineae</taxon>
        <taxon>Mycenaceae</taxon>
        <taxon>Mycena</taxon>
    </lineage>
</organism>
<comment type="caution">
    <text evidence="2">The sequence shown here is derived from an EMBL/GenBank/DDBJ whole genome shotgun (WGS) entry which is preliminary data.</text>
</comment>
<keyword evidence="1" id="KW-0812">Transmembrane</keyword>
<evidence type="ECO:0000313" key="2">
    <source>
        <dbReference type="EMBL" id="KAJ7230300.1"/>
    </source>
</evidence>
<feature type="transmembrane region" description="Helical" evidence="1">
    <location>
        <begin position="45"/>
        <end position="66"/>
    </location>
</feature>
<reference evidence="2" key="1">
    <citation type="submission" date="2023-03" db="EMBL/GenBank/DDBJ databases">
        <title>Massive genome expansion in bonnet fungi (Mycena s.s.) driven by repeated elements and novel gene families across ecological guilds.</title>
        <authorList>
            <consortium name="Lawrence Berkeley National Laboratory"/>
            <person name="Harder C.B."/>
            <person name="Miyauchi S."/>
            <person name="Viragh M."/>
            <person name="Kuo A."/>
            <person name="Thoen E."/>
            <person name="Andreopoulos B."/>
            <person name="Lu D."/>
            <person name="Skrede I."/>
            <person name="Drula E."/>
            <person name="Henrissat B."/>
            <person name="Morin E."/>
            <person name="Kohler A."/>
            <person name="Barry K."/>
            <person name="LaButti K."/>
            <person name="Morin E."/>
            <person name="Salamov A."/>
            <person name="Lipzen A."/>
            <person name="Mereny Z."/>
            <person name="Hegedus B."/>
            <person name="Baldrian P."/>
            <person name="Stursova M."/>
            <person name="Weitz H."/>
            <person name="Taylor A."/>
            <person name="Grigoriev I.V."/>
            <person name="Nagy L.G."/>
            <person name="Martin F."/>
            <person name="Kauserud H."/>
        </authorList>
    </citation>
    <scope>NUCLEOTIDE SEQUENCE</scope>
    <source>
        <strain evidence="2">9144</strain>
    </source>
</reference>
<feature type="transmembrane region" description="Helical" evidence="1">
    <location>
        <begin position="221"/>
        <end position="246"/>
    </location>
</feature>
<gene>
    <name evidence="2" type="ORF">GGX14DRAFT_410405</name>
</gene>
<sequence length="408" mass="43537">MLNHILKRGVAHLQAASPAYMAKLQQDAELYEAAGPDMSISPTEMLPVFITGVIVSLILASIHYTLGHVVASLAMIESPSSVAVVEQKLPAYTDDEPLIPSEADAVFDVEISVVNRKPITASVCATMRHLRSVGGFFARWRGLGVRILYGFAEALVGAFLWHTVGRLMFGPNNLFGSMVLSIATSLILVRVHMLWTHAMIAHQATTSLRRRLVPRAQCKPLLLPTLAVAAAQHATVLVPLGVAHLLGLPNMSEDAALAALRDADPAALALLALRLLAVPAAAALVAFFALLPATVARTRIEAVLLPADAQPVVPFDRAALVGSIDLAAPRASRALFVAAWRSVDRPARVRLLKLYAKMLAAQLAVALVGVQLMAAEVYLIGGERLTVLLTSARAQLELAAVEMQQKSN</sequence>
<protein>
    <submittedName>
        <fullName evidence="2">Uncharacterized protein</fullName>
    </submittedName>
</protein>
<feature type="transmembrane region" description="Helical" evidence="1">
    <location>
        <begin position="147"/>
        <end position="169"/>
    </location>
</feature>
<proteinExistence type="predicted"/>
<keyword evidence="1" id="KW-1133">Transmembrane helix</keyword>
<name>A0AAD7E5N3_9AGAR</name>
<feature type="transmembrane region" description="Helical" evidence="1">
    <location>
        <begin position="266"/>
        <end position="291"/>
    </location>
</feature>
<evidence type="ECO:0000256" key="1">
    <source>
        <dbReference type="SAM" id="Phobius"/>
    </source>
</evidence>
<dbReference type="AlphaFoldDB" id="A0AAD7E5N3"/>
<feature type="transmembrane region" description="Helical" evidence="1">
    <location>
        <begin position="175"/>
        <end position="200"/>
    </location>
</feature>
<dbReference type="EMBL" id="JARJCW010000001">
    <property type="protein sequence ID" value="KAJ7230300.1"/>
    <property type="molecule type" value="Genomic_DNA"/>
</dbReference>
<accession>A0AAD7E5N3</accession>